<dbReference type="SMART" id="SM00267">
    <property type="entry name" value="GGDEF"/>
    <property type="match status" value="1"/>
</dbReference>
<dbReference type="Pfam" id="PF00990">
    <property type="entry name" value="GGDEF"/>
    <property type="match status" value="1"/>
</dbReference>
<dbReference type="InterPro" id="IPR050469">
    <property type="entry name" value="Diguanylate_Cyclase"/>
</dbReference>
<keyword evidence="1" id="KW-0812">Transmembrane</keyword>
<accession>A0ABQ2F498</accession>
<feature type="transmembrane region" description="Helical" evidence="1">
    <location>
        <begin position="101"/>
        <end position="121"/>
    </location>
</feature>
<dbReference type="NCBIfam" id="TIGR00254">
    <property type="entry name" value="GGDEF"/>
    <property type="match status" value="1"/>
</dbReference>
<feature type="transmembrane region" description="Helical" evidence="1">
    <location>
        <begin position="77"/>
        <end position="95"/>
    </location>
</feature>
<dbReference type="InterPro" id="IPR000160">
    <property type="entry name" value="GGDEF_dom"/>
</dbReference>
<dbReference type="CDD" id="cd01949">
    <property type="entry name" value="GGDEF"/>
    <property type="match status" value="1"/>
</dbReference>
<evidence type="ECO:0000313" key="3">
    <source>
        <dbReference type="EMBL" id="GGK40865.1"/>
    </source>
</evidence>
<evidence type="ECO:0000256" key="1">
    <source>
        <dbReference type="SAM" id="Phobius"/>
    </source>
</evidence>
<protein>
    <submittedName>
        <fullName evidence="3">GGDEF domain-containing protein</fullName>
    </submittedName>
</protein>
<organism evidence="3 4">
    <name type="scientific">Deinococcus malanensis</name>
    <dbReference type="NCBI Taxonomy" id="1706855"/>
    <lineage>
        <taxon>Bacteria</taxon>
        <taxon>Thermotogati</taxon>
        <taxon>Deinococcota</taxon>
        <taxon>Deinococci</taxon>
        <taxon>Deinococcales</taxon>
        <taxon>Deinococcaceae</taxon>
        <taxon>Deinococcus</taxon>
    </lineage>
</organism>
<dbReference type="SUPFAM" id="SSF55073">
    <property type="entry name" value="Nucleotide cyclase"/>
    <property type="match status" value="1"/>
</dbReference>
<feature type="transmembrane region" description="Helical" evidence="1">
    <location>
        <begin position="128"/>
        <end position="149"/>
    </location>
</feature>
<feature type="transmembrane region" description="Helical" evidence="1">
    <location>
        <begin position="44"/>
        <end position="65"/>
    </location>
</feature>
<dbReference type="PROSITE" id="PS50887">
    <property type="entry name" value="GGDEF"/>
    <property type="match status" value="1"/>
</dbReference>
<evidence type="ECO:0000259" key="2">
    <source>
        <dbReference type="PROSITE" id="PS50887"/>
    </source>
</evidence>
<name>A0ABQ2F498_9DEIO</name>
<comment type="caution">
    <text evidence="3">The sequence shown here is derived from an EMBL/GenBank/DDBJ whole genome shotgun (WGS) entry which is preliminary data.</text>
</comment>
<dbReference type="EMBL" id="BMPP01000024">
    <property type="protein sequence ID" value="GGK40865.1"/>
    <property type="molecule type" value="Genomic_DNA"/>
</dbReference>
<keyword evidence="1" id="KW-0472">Membrane</keyword>
<evidence type="ECO:0000313" key="4">
    <source>
        <dbReference type="Proteomes" id="UP000647587"/>
    </source>
</evidence>
<proteinExistence type="predicted"/>
<dbReference type="InterPro" id="IPR043128">
    <property type="entry name" value="Rev_trsase/Diguanyl_cyclase"/>
</dbReference>
<reference evidence="4" key="1">
    <citation type="journal article" date="2019" name="Int. J. Syst. Evol. Microbiol.">
        <title>The Global Catalogue of Microorganisms (GCM) 10K type strain sequencing project: providing services to taxonomists for standard genome sequencing and annotation.</title>
        <authorList>
            <consortium name="The Broad Institute Genomics Platform"/>
            <consortium name="The Broad Institute Genome Sequencing Center for Infectious Disease"/>
            <person name="Wu L."/>
            <person name="Ma J."/>
        </authorList>
    </citation>
    <scope>NUCLEOTIDE SEQUENCE [LARGE SCALE GENOMIC DNA]</scope>
    <source>
        <strain evidence="4">JCM 30331</strain>
    </source>
</reference>
<dbReference type="Proteomes" id="UP000647587">
    <property type="component" value="Unassembled WGS sequence"/>
</dbReference>
<feature type="domain" description="GGDEF" evidence="2">
    <location>
        <begin position="225"/>
        <end position="351"/>
    </location>
</feature>
<dbReference type="InterPro" id="IPR029787">
    <property type="entry name" value="Nucleotide_cyclase"/>
</dbReference>
<dbReference type="PANTHER" id="PTHR45138:SF9">
    <property type="entry name" value="DIGUANYLATE CYCLASE DGCM-RELATED"/>
    <property type="match status" value="1"/>
</dbReference>
<dbReference type="Gene3D" id="3.30.70.270">
    <property type="match status" value="1"/>
</dbReference>
<sequence>MACTVFVVCGFKCSTVTISLSWEASRCVLILVSALLDPASARPYFLITQPLLIAFSFVACALLWARRVSVPRLEQSAMLLLTSVVLGRSLLEIFTTQPPPVVLDSQALIGLLLCAVSGFLVLRRRAALTFVGTLFLLQAGALGVTLWSAPVPLTSGRLVAFASSQLSLATLFILRDALFWFRLGHTQLLDDQERLTRLADKDPLTGLLNRRSLEQTCDQLQRSQQGYLLAVVDADDFKTINDVFGHLEGDRVLIGMAQGLRQARYAARWGGEEFLVLFPALEPHEALERLQSVITDTQGLLDTLGPLAVTMSVGAVWVEPGAPWQPALKQADQAMYAAKQRGKNQLVVGGNACPCSGMGALEGSSEEHA</sequence>
<keyword evidence="4" id="KW-1185">Reference proteome</keyword>
<dbReference type="PANTHER" id="PTHR45138">
    <property type="entry name" value="REGULATORY COMPONENTS OF SENSORY TRANSDUCTION SYSTEM"/>
    <property type="match status" value="1"/>
</dbReference>
<keyword evidence="1" id="KW-1133">Transmembrane helix</keyword>
<gene>
    <name evidence="3" type="ORF">GCM10008955_38300</name>
</gene>